<comment type="catalytic activity">
    <reaction evidence="6">
        <text>a uridine in RNA = a pseudouridine in RNA</text>
        <dbReference type="Rhea" id="RHEA:48348"/>
        <dbReference type="Rhea" id="RHEA-COMP:12068"/>
        <dbReference type="Rhea" id="RHEA-COMP:12069"/>
        <dbReference type="ChEBI" id="CHEBI:65314"/>
        <dbReference type="ChEBI" id="CHEBI:65315"/>
    </reaction>
</comment>
<dbReference type="PROSITE" id="PS01129">
    <property type="entry name" value="PSI_RLU"/>
    <property type="match status" value="1"/>
</dbReference>
<evidence type="ECO:0000256" key="6">
    <source>
        <dbReference type="RuleBase" id="RU362028"/>
    </source>
</evidence>
<dbReference type="InterPro" id="IPR002942">
    <property type="entry name" value="S4_RNA-bd"/>
</dbReference>
<evidence type="ECO:0000256" key="5">
    <source>
        <dbReference type="PROSITE-ProRule" id="PRU00182"/>
    </source>
</evidence>
<dbReference type="Pfam" id="PF00849">
    <property type="entry name" value="PseudoU_synth_2"/>
    <property type="match status" value="1"/>
</dbReference>
<dbReference type="AlphaFoldDB" id="A0A8J7TU65"/>
<sequence>MTEVRKYIVELEDAGLRLDRVLAQKYPDLSRTRIKCLIEQHKILVNEKLYLPSAKVKENNEISITIEPLIDAIPKPQSIPLDVVYEDQDVIVINKPAGMVVHPAPGNYDQTLVNALLAHCEGSLSGISGVKRPGIVHRLDKGTSGLLVAAKHDKAHQGLVTQFAQRTLKRQYLALAWGALSPFQGLIDGNIGRSPRNRQKMALLKNGGKEARTYYETKEIFGRFASLVECQLETGRTHQIRVHLAAQGHGIIGDPLYGRIPKGYARIVQAMKELTEQNTRPLLHAYCLTFIHPITQQEMTFECELPEDFKEAMTLLKQNVESYN</sequence>
<dbReference type="SMART" id="SM00363">
    <property type="entry name" value="S4"/>
    <property type="match status" value="1"/>
</dbReference>
<dbReference type="PANTHER" id="PTHR21600:SF44">
    <property type="entry name" value="RIBOSOMAL LARGE SUBUNIT PSEUDOURIDINE SYNTHASE D"/>
    <property type="match status" value="1"/>
</dbReference>
<dbReference type="Proteomes" id="UP000664414">
    <property type="component" value="Unassembled WGS sequence"/>
</dbReference>
<gene>
    <name evidence="8" type="ORF">J0H12_02930</name>
</gene>
<evidence type="ECO:0000256" key="4">
    <source>
        <dbReference type="PIRSR" id="PIRSR606225-1"/>
    </source>
</evidence>
<dbReference type="SUPFAM" id="SSF55174">
    <property type="entry name" value="Alpha-L RNA-binding motif"/>
    <property type="match status" value="1"/>
</dbReference>
<dbReference type="Gene3D" id="3.10.290.10">
    <property type="entry name" value="RNA-binding S4 domain"/>
    <property type="match status" value="1"/>
</dbReference>
<comment type="caution">
    <text evidence="8">The sequence shown here is derived from an EMBL/GenBank/DDBJ whole genome shotgun (WGS) entry which is preliminary data.</text>
</comment>
<evidence type="ECO:0000256" key="1">
    <source>
        <dbReference type="ARBA" id="ARBA00010876"/>
    </source>
</evidence>
<proteinExistence type="inferred from homology"/>
<keyword evidence="2 6" id="KW-0413">Isomerase</keyword>
<dbReference type="InterPro" id="IPR006145">
    <property type="entry name" value="PsdUridine_synth_RsuA/RluA"/>
</dbReference>
<evidence type="ECO:0000313" key="8">
    <source>
        <dbReference type="EMBL" id="MBN9412867.1"/>
    </source>
</evidence>
<reference evidence="8" key="1">
    <citation type="submission" date="2021-02" db="EMBL/GenBank/DDBJ databases">
        <title>Thiocyanate and organic carbon inputs drive convergent selection for specific autotrophic Afipia and Thiobacillus strains within complex microbiomes.</title>
        <authorList>
            <person name="Huddy R.J."/>
            <person name="Sachdeva R."/>
            <person name="Kadzinga F."/>
            <person name="Kantor R.S."/>
            <person name="Harrison S.T.L."/>
            <person name="Banfield J.F."/>
        </authorList>
    </citation>
    <scope>NUCLEOTIDE SEQUENCE</scope>
    <source>
        <strain evidence="8">SCN18_10_11_15_R4_P_38_20</strain>
    </source>
</reference>
<comment type="catalytic activity">
    <reaction evidence="3">
        <text>uridine(1911/1915/1917) in 23S rRNA = pseudouridine(1911/1915/1917) in 23S rRNA</text>
        <dbReference type="Rhea" id="RHEA:42524"/>
        <dbReference type="Rhea" id="RHEA-COMP:10097"/>
        <dbReference type="Rhea" id="RHEA-COMP:10098"/>
        <dbReference type="ChEBI" id="CHEBI:65314"/>
        <dbReference type="ChEBI" id="CHEBI:65315"/>
        <dbReference type="EC" id="5.4.99.23"/>
    </reaction>
</comment>
<dbReference type="CDD" id="cd00165">
    <property type="entry name" value="S4"/>
    <property type="match status" value="1"/>
</dbReference>
<dbReference type="InterPro" id="IPR050188">
    <property type="entry name" value="RluA_PseudoU_synthase"/>
</dbReference>
<accession>A0A8J7TU65</accession>
<dbReference type="Gene3D" id="3.30.2350.10">
    <property type="entry name" value="Pseudouridine synthase"/>
    <property type="match status" value="1"/>
</dbReference>
<dbReference type="PROSITE" id="PS50889">
    <property type="entry name" value="S4"/>
    <property type="match status" value="1"/>
</dbReference>
<feature type="domain" description="RNA-binding S4" evidence="7">
    <location>
        <begin position="16"/>
        <end position="74"/>
    </location>
</feature>
<dbReference type="GO" id="GO:0160140">
    <property type="term" value="F:23S rRNA pseudouridine(1911/1915/1917) synthase activity"/>
    <property type="evidence" value="ECO:0007669"/>
    <property type="project" value="UniProtKB-EC"/>
</dbReference>
<dbReference type="GO" id="GO:0000455">
    <property type="term" value="P:enzyme-directed rRNA pseudouridine synthesis"/>
    <property type="evidence" value="ECO:0007669"/>
    <property type="project" value="UniProtKB-ARBA"/>
</dbReference>
<comment type="function">
    <text evidence="6">Responsible for synthesis of pseudouridine from uracil.</text>
</comment>
<dbReference type="InterPro" id="IPR036986">
    <property type="entry name" value="S4_RNA-bd_sf"/>
</dbReference>
<dbReference type="GO" id="GO:0003723">
    <property type="term" value="F:RNA binding"/>
    <property type="evidence" value="ECO:0007669"/>
    <property type="project" value="UniProtKB-KW"/>
</dbReference>
<dbReference type="Pfam" id="PF01479">
    <property type="entry name" value="S4"/>
    <property type="match status" value="1"/>
</dbReference>
<protein>
    <recommendedName>
        <fullName evidence="6">Pseudouridine synthase</fullName>
        <ecNumber evidence="6">5.4.99.-</ecNumber>
    </recommendedName>
</protein>
<dbReference type="InterPro" id="IPR020103">
    <property type="entry name" value="PsdUridine_synth_cat_dom_sf"/>
</dbReference>
<evidence type="ECO:0000256" key="3">
    <source>
        <dbReference type="ARBA" id="ARBA00036882"/>
    </source>
</evidence>
<dbReference type="NCBIfam" id="TIGR00005">
    <property type="entry name" value="rluA_subfam"/>
    <property type="match status" value="1"/>
</dbReference>
<comment type="similarity">
    <text evidence="1 6">Belongs to the pseudouridine synthase RluA family.</text>
</comment>
<evidence type="ECO:0000256" key="2">
    <source>
        <dbReference type="ARBA" id="ARBA00023235"/>
    </source>
</evidence>
<dbReference type="SUPFAM" id="SSF55120">
    <property type="entry name" value="Pseudouridine synthase"/>
    <property type="match status" value="1"/>
</dbReference>
<evidence type="ECO:0000259" key="7">
    <source>
        <dbReference type="SMART" id="SM00363"/>
    </source>
</evidence>
<dbReference type="EMBL" id="JAFKGL010000013">
    <property type="protein sequence ID" value="MBN9412867.1"/>
    <property type="molecule type" value="Genomic_DNA"/>
</dbReference>
<keyword evidence="5" id="KW-0694">RNA-binding</keyword>
<name>A0A8J7TU65_9PROT</name>
<dbReference type="InterPro" id="IPR006224">
    <property type="entry name" value="PsdUridine_synth_RluA-like_CS"/>
</dbReference>
<evidence type="ECO:0000313" key="9">
    <source>
        <dbReference type="Proteomes" id="UP000664414"/>
    </source>
</evidence>
<dbReference type="EC" id="5.4.99.-" evidence="6"/>
<dbReference type="InterPro" id="IPR006225">
    <property type="entry name" value="PsdUridine_synth_RluC/D"/>
</dbReference>
<dbReference type="PANTHER" id="PTHR21600">
    <property type="entry name" value="MITOCHONDRIAL RNA PSEUDOURIDINE SYNTHASE"/>
    <property type="match status" value="1"/>
</dbReference>
<feature type="active site" evidence="4">
    <location>
        <position position="140"/>
    </location>
</feature>
<dbReference type="CDD" id="cd02869">
    <property type="entry name" value="PseudoU_synth_RluA_like"/>
    <property type="match status" value="1"/>
</dbReference>
<organism evidence="8 9">
    <name type="scientific">Candidatus Paracaedimonas acanthamoebae</name>
    <dbReference type="NCBI Taxonomy" id="244581"/>
    <lineage>
        <taxon>Bacteria</taxon>
        <taxon>Pseudomonadati</taxon>
        <taxon>Pseudomonadota</taxon>
        <taxon>Alphaproteobacteria</taxon>
        <taxon>Holosporales</taxon>
        <taxon>Caedimonadaceae</taxon>
        <taxon>Candidatus Paracaedimonas</taxon>
    </lineage>
</organism>